<dbReference type="AlphaFoldDB" id="A0A2P2LX08"/>
<dbReference type="GO" id="GO:0031492">
    <property type="term" value="F:nucleosomal DNA binding"/>
    <property type="evidence" value="ECO:0007669"/>
    <property type="project" value="TreeGrafter"/>
</dbReference>
<evidence type="ECO:0000259" key="5">
    <source>
        <dbReference type="PROSITE" id="PS51504"/>
    </source>
</evidence>
<dbReference type="GO" id="GO:0045910">
    <property type="term" value="P:negative regulation of DNA recombination"/>
    <property type="evidence" value="ECO:0007669"/>
    <property type="project" value="TreeGrafter"/>
</dbReference>
<dbReference type="SUPFAM" id="SSF46785">
    <property type="entry name" value="Winged helix' DNA-binding domain"/>
    <property type="match status" value="1"/>
</dbReference>
<organism evidence="6">
    <name type="scientific">Rhizophora mucronata</name>
    <name type="common">Asiatic mangrove</name>
    <dbReference type="NCBI Taxonomy" id="61149"/>
    <lineage>
        <taxon>Eukaryota</taxon>
        <taxon>Viridiplantae</taxon>
        <taxon>Streptophyta</taxon>
        <taxon>Embryophyta</taxon>
        <taxon>Tracheophyta</taxon>
        <taxon>Spermatophyta</taxon>
        <taxon>Magnoliopsida</taxon>
        <taxon>eudicotyledons</taxon>
        <taxon>Gunneridae</taxon>
        <taxon>Pentapetalae</taxon>
        <taxon>rosids</taxon>
        <taxon>fabids</taxon>
        <taxon>Malpighiales</taxon>
        <taxon>Rhizophoraceae</taxon>
        <taxon>Rhizophora</taxon>
    </lineage>
</organism>
<evidence type="ECO:0000313" key="6">
    <source>
        <dbReference type="EMBL" id="MBX22503.1"/>
    </source>
</evidence>
<dbReference type="InterPro" id="IPR036388">
    <property type="entry name" value="WH-like_DNA-bd_sf"/>
</dbReference>
<evidence type="ECO:0000256" key="4">
    <source>
        <dbReference type="SAM" id="MobiDB-lite"/>
    </source>
</evidence>
<dbReference type="GO" id="GO:0006334">
    <property type="term" value="P:nucleosome assembly"/>
    <property type="evidence" value="ECO:0007669"/>
    <property type="project" value="InterPro"/>
</dbReference>
<dbReference type="PRINTS" id="PR00929">
    <property type="entry name" value="ATHOOK"/>
</dbReference>
<dbReference type="InterPro" id="IPR017956">
    <property type="entry name" value="AT_hook_DNA-bd_motif"/>
</dbReference>
<dbReference type="GO" id="GO:0003690">
    <property type="term" value="F:double-stranded DNA binding"/>
    <property type="evidence" value="ECO:0007669"/>
    <property type="project" value="TreeGrafter"/>
</dbReference>
<comment type="subcellular location">
    <subcellularLocation>
        <location evidence="1">Nucleus</location>
    </subcellularLocation>
</comment>
<dbReference type="EMBL" id="GGEC01042019">
    <property type="protein sequence ID" value="MBX22503.1"/>
    <property type="molecule type" value="Transcribed_RNA"/>
</dbReference>
<dbReference type="CDD" id="cd00073">
    <property type="entry name" value="H15"/>
    <property type="match status" value="1"/>
</dbReference>
<dbReference type="GO" id="GO:0000786">
    <property type="term" value="C:nucleosome"/>
    <property type="evidence" value="ECO:0007669"/>
    <property type="project" value="InterPro"/>
</dbReference>
<reference evidence="6" key="1">
    <citation type="submission" date="2018-02" db="EMBL/GenBank/DDBJ databases">
        <title>Rhizophora mucronata_Transcriptome.</title>
        <authorList>
            <person name="Meera S.P."/>
            <person name="Sreeshan A."/>
            <person name="Augustine A."/>
        </authorList>
    </citation>
    <scope>NUCLEOTIDE SEQUENCE</scope>
    <source>
        <tissue evidence="6">Leaf</tissue>
    </source>
</reference>
<dbReference type="GO" id="GO:0005730">
    <property type="term" value="C:nucleolus"/>
    <property type="evidence" value="ECO:0007669"/>
    <property type="project" value="TreeGrafter"/>
</dbReference>
<dbReference type="PANTHER" id="PTHR11467:SF29">
    <property type="entry name" value="OS03G0711600 PROTEIN"/>
    <property type="match status" value="1"/>
</dbReference>
<evidence type="ECO:0000256" key="2">
    <source>
        <dbReference type="ARBA" id="ARBA00023125"/>
    </source>
</evidence>
<proteinExistence type="predicted"/>
<sequence length="490" mass="51437">MEPQLPPPLMTATVNPITAAANPITAFSNPMAASAPTTAVEEPPFNHIAPAANATPAVTQPHPSSHPPYAEMIYAAIGALKERDGSSKRAIAKYIEKAYTGLPSTHSALLTYNLKRLKNNGLLVMVKKSYKLPRSNFKSSADGNINGHPQPPAAAGAQFQPQVAAGTAVPLAKRGRGRPPKAKPNGQAVPFSAQQQPSFLDPFPQPIVEVKSAAQQLFVPSTEAVTQPFPDTQLELQFQPQPAVGLPPAQANSSAQPVLVALGLADEQPQVAKRAPGRPKKLVAQGGGVVTEKGRGRPPKSGLAGPKKTSGRPRKPKSVLAANGVKRGPGRPPKVQPLSVAVHYATGGTVIGVPRPRGRPKKPVGPAAGGGAVLLPAKRSGRLLKYGGIKKPKKSTGRPVGRPKKNANASWEVIEVPQPQTQALTEANADLKRKLEFFQSRVGQTVGLLRPLLTSDAISAIAAVQELEGLAAMDINVPFRQEAQPLQIQS</sequence>
<dbReference type="GO" id="GO:0030261">
    <property type="term" value="P:chromosome condensation"/>
    <property type="evidence" value="ECO:0007669"/>
    <property type="project" value="TreeGrafter"/>
</dbReference>
<dbReference type="InterPro" id="IPR036390">
    <property type="entry name" value="WH_DNA-bd_sf"/>
</dbReference>
<evidence type="ECO:0000256" key="1">
    <source>
        <dbReference type="ARBA" id="ARBA00004123"/>
    </source>
</evidence>
<dbReference type="PROSITE" id="PS51504">
    <property type="entry name" value="H15"/>
    <property type="match status" value="1"/>
</dbReference>
<dbReference type="SMART" id="SM00384">
    <property type="entry name" value="AT_hook"/>
    <property type="match status" value="6"/>
</dbReference>
<keyword evidence="2" id="KW-0238">DNA-binding</keyword>
<dbReference type="SMART" id="SM00526">
    <property type="entry name" value="H15"/>
    <property type="match status" value="1"/>
</dbReference>
<name>A0A2P2LX08_RHIMU</name>
<feature type="region of interest" description="Disordered" evidence="4">
    <location>
        <begin position="138"/>
        <end position="160"/>
    </location>
</feature>
<dbReference type="Pfam" id="PF00538">
    <property type="entry name" value="Linker_histone"/>
    <property type="match status" value="1"/>
</dbReference>
<dbReference type="FunFam" id="1.10.10.10:FF:000637">
    <property type="entry name" value="Histone H1.2"/>
    <property type="match status" value="1"/>
</dbReference>
<feature type="region of interest" description="Disordered" evidence="4">
    <location>
        <begin position="270"/>
        <end position="336"/>
    </location>
</feature>
<feature type="domain" description="H15" evidence="5">
    <location>
        <begin position="65"/>
        <end position="134"/>
    </location>
</feature>
<feature type="region of interest" description="Disordered" evidence="4">
    <location>
        <begin position="351"/>
        <end position="373"/>
    </location>
</feature>
<protein>
    <submittedName>
        <fullName evidence="6">Histone</fullName>
    </submittedName>
</protein>
<dbReference type="Gene3D" id="1.10.10.10">
    <property type="entry name" value="Winged helix-like DNA-binding domain superfamily/Winged helix DNA-binding domain"/>
    <property type="match status" value="1"/>
</dbReference>
<keyword evidence="3" id="KW-0539">Nucleus</keyword>
<accession>A0A2P2LX08</accession>
<dbReference type="PANTHER" id="PTHR11467">
    <property type="entry name" value="HISTONE H1"/>
    <property type="match status" value="1"/>
</dbReference>
<dbReference type="InterPro" id="IPR005818">
    <property type="entry name" value="Histone_H1/H5_H15"/>
</dbReference>
<evidence type="ECO:0000256" key="3">
    <source>
        <dbReference type="ARBA" id="ARBA00023242"/>
    </source>
</evidence>